<dbReference type="Gene3D" id="3.40.50.620">
    <property type="entry name" value="HUPs"/>
    <property type="match status" value="1"/>
</dbReference>
<keyword evidence="1" id="KW-0812">Transmembrane</keyword>
<keyword evidence="1" id="KW-1133">Transmembrane helix</keyword>
<keyword evidence="1" id="KW-0472">Membrane</keyword>
<dbReference type="Pfam" id="PF02698">
    <property type="entry name" value="DUF218"/>
    <property type="match status" value="1"/>
</dbReference>
<name>A0ABU0HJP5_9HYPH</name>
<protein>
    <submittedName>
        <fullName evidence="3">Uncharacterized SAM-binding protein YcdF (DUF218 family)</fullName>
    </submittedName>
</protein>
<evidence type="ECO:0000256" key="1">
    <source>
        <dbReference type="SAM" id="Phobius"/>
    </source>
</evidence>
<dbReference type="EMBL" id="JAUSVV010000003">
    <property type="protein sequence ID" value="MDQ0442530.1"/>
    <property type="molecule type" value="Genomic_DNA"/>
</dbReference>
<evidence type="ECO:0000259" key="2">
    <source>
        <dbReference type="Pfam" id="PF02698"/>
    </source>
</evidence>
<proteinExistence type="predicted"/>
<dbReference type="InterPro" id="IPR051599">
    <property type="entry name" value="Cell_Envelope_Assoc"/>
</dbReference>
<dbReference type="InterPro" id="IPR014729">
    <property type="entry name" value="Rossmann-like_a/b/a_fold"/>
</dbReference>
<organism evidence="3 4">
    <name type="scientific">Methylobacterium persicinum</name>
    <dbReference type="NCBI Taxonomy" id="374426"/>
    <lineage>
        <taxon>Bacteria</taxon>
        <taxon>Pseudomonadati</taxon>
        <taxon>Pseudomonadota</taxon>
        <taxon>Alphaproteobacteria</taxon>
        <taxon>Hyphomicrobiales</taxon>
        <taxon>Methylobacteriaceae</taxon>
        <taxon>Methylobacterium</taxon>
    </lineage>
</organism>
<comment type="caution">
    <text evidence="3">The sequence shown here is derived from an EMBL/GenBank/DDBJ whole genome shotgun (WGS) entry which is preliminary data.</text>
</comment>
<keyword evidence="4" id="KW-1185">Reference proteome</keyword>
<accession>A0ABU0HJP5</accession>
<dbReference type="CDD" id="cd06259">
    <property type="entry name" value="YdcF-like"/>
    <property type="match status" value="1"/>
</dbReference>
<dbReference type="PANTHER" id="PTHR30336">
    <property type="entry name" value="INNER MEMBRANE PROTEIN, PROBABLE PERMEASE"/>
    <property type="match status" value="1"/>
</dbReference>
<gene>
    <name evidence="3" type="ORF">QO016_002024</name>
</gene>
<dbReference type="PANTHER" id="PTHR30336:SF4">
    <property type="entry name" value="ENVELOPE BIOGENESIS FACTOR ELYC"/>
    <property type="match status" value="1"/>
</dbReference>
<feature type="transmembrane region" description="Helical" evidence="1">
    <location>
        <begin position="36"/>
        <end position="60"/>
    </location>
</feature>
<dbReference type="InterPro" id="IPR003848">
    <property type="entry name" value="DUF218"/>
</dbReference>
<feature type="domain" description="DUF218" evidence="2">
    <location>
        <begin position="75"/>
        <end position="215"/>
    </location>
</feature>
<reference evidence="3 4" key="1">
    <citation type="submission" date="2023-07" db="EMBL/GenBank/DDBJ databases">
        <title>Genomic Encyclopedia of Type Strains, Phase IV (KMG-IV): sequencing the most valuable type-strain genomes for metagenomic binning, comparative biology and taxonomic classification.</title>
        <authorList>
            <person name="Goeker M."/>
        </authorList>
    </citation>
    <scope>NUCLEOTIDE SEQUENCE [LARGE SCALE GENOMIC DNA]</scope>
    <source>
        <strain evidence="3 4">DSM 19562</strain>
    </source>
</reference>
<evidence type="ECO:0000313" key="3">
    <source>
        <dbReference type="EMBL" id="MDQ0442530.1"/>
    </source>
</evidence>
<sequence>MTRAPVSLATDAIGWVWTVRTPETPFPPTRRTAGDVMVHCGVAVAGLCFVAFVAGFLAFVGTVARQERTPEGRTDGIVALTGGAQRIGDAIDLLAAGYGRRLLITGVNERTSREEIARLNPTQRELISCCVDLDYRARNTIGNAIETRRWMRTHHFSTVAVVTSNYHMPRTLIELDHALQESERIVPHPVVTEAFDADSWWRSPPAARLLASEYVKFLVSWVRTRFEADPERSRAAILIGRRKPVKMVAEPLMRGID</sequence>
<evidence type="ECO:0000313" key="4">
    <source>
        <dbReference type="Proteomes" id="UP001236369"/>
    </source>
</evidence>
<dbReference type="Proteomes" id="UP001236369">
    <property type="component" value="Unassembled WGS sequence"/>
</dbReference>